<organism evidence="6 7">
    <name type="scientific">Megasphaera massiliensis</name>
    <dbReference type="NCBI Taxonomy" id="1232428"/>
    <lineage>
        <taxon>Bacteria</taxon>
        <taxon>Bacillati</taxon>
        <taxon>Bacillota</taxon>
        <taxon>Negativicutes</taxon>
        <taxon>Veillonellales</taxon>
        <taxon>Veillonellaceae</taxon>
        <taxon>Megasphaera</taxon>
    </lineage>
</organism>
<dbReference type="PANTHER" id="PTHR47053:SF1">
    <property type="entry name" value="MUREIN DD-ENDOPEPTIDASE MEPH-RELATED"/>
    <property type="match status" value="1"/>
</dbReference>
<dbReference type="InterPro" id="IPR038765">
    <property type="entry name" value="Papain-like_cys_pep_sf"/>
</dbReference>
<evidence type="ECO:0000256" key="1">
    <source>
        <dbReference type="ARBA" id="ARBA00007074"/>
    </source>
</evidence>
<protein>
    <submittedName>
        <fullName evidence="6">NlpC/P60 family protein</fullName>
    </submittedName>
</protein>
<keyword evidence="3" id="KW-0378">Hydrolase</keyword>
<dbReference type="SUPFAM" id="SSF54001">
    <property type="entry name" value="Cysteine proteinases"/>
    <property type="match status" value="1"/>
</dbReference>
<dbReference type="Proteomes" id="UP001206692">
    <property type="component" value="Unassembled WGS sequence"/>
</dbReference>
<dbReference type="SUPFAM" id="SSF47090">
    <property type="entry name" value="PGBD-like"/>
    <property type="match status" value="1"/>
</dbReference>
<evidence type="ECO:0000259" key="5">
    <source>
        <dbReference type="PROSITE" id="PS51935"/>
    </source>
</evidence>
<dbReference type="PROSITE" id="PS51935">
    <property type="entry name" value="NLPC_P60"/>
    <property type="match status" value="1"/>
</dbReference>
<evidence type="ECO:0000256" key="3">
    <source>
        <dbReference type="ARBA" id="ARBA00022801"/>
    </source>
</evidence>
<keyword evidence="4" id="KW-0788">Thiol protease</keyword>
<dbReference type="InterPro" id="IPR002477">
    <property type="entry name" value="Peptidoglycan-bd-like"/>
</dbReference>
<comment type="similarity">
    <text evidence="1">Belongs to the peptidase C40 family.</text>
</comment>
<dbReference type="EMBL" id="JANGEW010000001">
    <property type="protein sequence ID" value="MCQ5341662.1"/>
    <property type="molecule type" value="Genomic_DNA"/>
</dbReference>
<feature type="domain" description="NlpC/P60" evidence="5">
    <location>
        <begin position="115"/>
        <end position="236"/>
    </location>
</feature>
<accession>A0ABT1SP77</accession>
<dbReference type="InterPro" id="IPR036366">
    <property type="entry name" value="PGBDSf"/>
</dbReference>
<name>A0ABT1SP77_9FIRM</name>
<dbReference type="Pfam" id="PF01471">
    <property type="entry name" value="PG_binding_1"/>
    <property type="match status" value="1"/>
</dbReference>
<evidence type="ECO:0000256" key="4">
    <source>
        <dbReference type="ARBA" id="ARBA00022807"/>
    </source>
</evidence>
<dbReference type="InterPro" id="IPR051202">
    <property type="entry name" value="Peptidase_C40"/>
</dbReference>
<dbReference type="Gene3D" id="1.10.101.10">
    <property type="entry name" value="PGBD-like superfamily/PGBD"/>
    <property type="match status" value="1"/>
</dbReference>
<comment type="caution">
    <text evidence="6">The sequence shown here is derived from an EMBL/GenBank/DDBJ whole genome shotgun (WGS) entry which is preliminary data.</text>
</comment>
<dbReference type="PANTHER" id="PTHR47053">
    <property type="entry name" value="MUREIN DD-ENDOPEPTIDASE MEPH-RELATED"/>
    <property type="match status" value="1"/>
</dbReference>
<gene>
    <name evidence="6" type="ORF">NE675_01245</name>
</gene>
<dbReference type="InterPro" id="IPR000064">
    <property type="entry name" value="NLP_P60_dom"/>
</dbReference>
<dbReference type="InterPro" id="IPR036365">
    <property type="entry name" value="PGBD-like_sf"/>
</dbReference>
<dbReference type="RefSeq" id="WP_227163094.1">
    <property type="nucleotide sequence ID" value="NZ_RPVU01000012.1"/>
</dbReference>
<evidence type="ECO:0000313" key="7">
    <source>
        <dbReference type="Proteomes" id="UP001206692"/>
    </source>
</evidence>
<reference evidence="6 7" key="1">
    <citation type="submission" date="2022-06" db="EMBL/GenBank/DDBJ databases">
        <title>Isolation of gut microbiota from human fecal samples.</title>
        <authorList>
            <person name="Pamer E.G."/>
            <person name="Barat B."/>
            <person name="Waligurski E."/>
            <person name="Medina S."/>
            <person name="Paddock L."/>
            <person name="Mostad J."/>
        </authorList>
    </citation>
    <scope>NUCLEOTIDE SEQUENCE [LARGE SCALE GENOMIC DNA]</scope>
    <source>
        <strain evidence="6 7">DFI.1.1</strain>
    </source>
</reference>
<evidence type="ECO:0000313" key="6">
    <source>
        <dbReference type="EMBL" id="MCQ5341662.1"/>
    </source>
</evidence>
<dbReference type="Gene3D" id="3.90.1720.10">
    <property type="entry name" value="endopeptidase domain like (from Nostoc punctiforme)"/>
    <property type="match status" value="1"/>
</dbReference>
<keyword evidence="2" id="KW-0645">Protease</keyword>
<evidence type="ECO:0000256" key="2">
    <source>
        <dbReference type="ARBA" id="ARBA00022670"/>
    </source>
</evidence>
<sequence>MCTAVPALAASTLTVGSRGDEVRSVQQGLRSKGYKVNVNGVYTKETAQAVSKYQKDKKIQVSGTVGGWTYYLLTGSRSMLPANPPKNNPPVAKKAQDIKVNDQAVSKYKHFGGGDAFGNQLVNSAYQYLGVPYVFGGNTPDGFDCSGFTKYVFSHNGIELPRMADQQYEVGQRVRRTDLMPGDLVFFTTYEPGVSHTGIYVGDNNFISATSSGGIRVDSLDSGYWSSRYVGATRVRK</sequence>
<keyword evidence="7" id="KW-1185">Reference proteome</keyword>
<dbReference type="Pfam" id="PF00877">
    <property type="entry name" value="NLPC_P60"/>
    <property type="match status" value="1"/>
</dbReference>
<proteinExistence type="inferred from homology"/>